<evidence type="ECO:0000313" key="3">
    <source>
        <dbReference type="Proteomes" id="UP000714275"/>
    </source>
</evidence>
<dbReference type="Pfam" id="PF06985">
    <property type="entry name" value="HET"/>
    <property type="match status" value="1"/>
</dbReference>
<dbReference type="PANTHER" id="PTHR10622:SF12">
    <property type="entry name" value="HET DOMAIN-CONTAINING PROTEIN"/>
    <property type="match status" value="1"/>
</dbReference>
<dbReference type="InterPro" id="IPR010730">
    <property type="entry name" value="HET"/>
</dbReference>
<dbReference type="EMBL" id="JABBWD010000053">
    <property type="protein sequence ID" value="KAG1772470.1"/>
    <property type="molecule type" value="Genomic_DNA"/>
</dbReference>
<name>A0A9P7CZT7_9AGAM</name>
<comment type="caution">
    <text evidence="2">The sequence shown here is derived from an EMBL/GenBank/DDBJ whole genome shotgun (WGS) entry which is preliminary data.</text>
</comment>
<gene>
    <name evidence="2" type="ORF">EV702DRAFT_623497</name>
</gene>
<keyword evidence="3" id="KW-1185">Reference proteome</keyword>
<sequence length="475" mass="54463">MAIEEVCRIFQEYLQESIPHRLIAISKMEVVEQQWVKELYMPSIKAVTERDIEQHTFYPNQRRDEVIRNIVKGIVKYAVLSHRWCREGEVTLQEMTSGGTKLGKPSSRHKLANFCQRAAEYGCGFAWADTCCIDRSNPSPEELDKAMPRMFRWYRNAHVCIVHLAESFTLDDFLRDSWFLQIWTLQELLAPVRVKFYGRTWSPIHNTRADNDKADQRLLAALSTGTGIPVQDIRCYWAGTERVREKLMWASRRTSRQVEDGAYSLLALFDVHMHVEYGIGDEAFCRLMEVLLQRSQECDILAWAGVASTKYAFLPPSAQGYSAQCLDPSYNPSHDHYRLRGDQDMIVIDGRLRVKLLMVELHGATFGDEIPFLQDGYHACALFPKGLPSNVTMNHVSIVSSNKTPWRPSKLALGVVDYGWTNDDEKGLVEKGRTHFCLLFGVDDTQTSWQKLMTDKVVTIKTEDSIAQLLETILI</sequence>
<proteinExistence type="predicted"/>
<evidence type="ECO:0000313" key="2">
    <source>
        <dbReference type="EMBL" id="KAG1772470.1"/>
    </source>
</evidence>
<dbReference type="AlphaFoldDB" id="A0A9P7CZT7"/>
<reference evidence="2" key="1">
    <citation type="journal article" date="2020" name="New Phytol.">
        <title>Comparative genomics reveals dynamic genome evolution in host specialist ectomycorrhizal fungi.</title>
        <authorList>
            <person name="Lofgren L.A."/>
            <person name="Nguyen N.H."/>
            <person name="Vilgalys R."/>
            <person name="Ruytinx J."/>
            <person name="Liao H.L."/>
            <person name="Branco S."/>
            <person name="Kuo A."/>
            <person name="LaButti K."/>
            <person name="Lipzen A."/>
            <person name="Andreopoulos W."/>
            <person name="Pangilinan J."/>
            <person name="Riley R."/>
            <person name="Hundley H."/>
            <person name="Na H."/>
            <person name="Barry K."/>
            <person name="Grigoriev I.V."/>
            <person name="Stajich J.E."/>
            <person name="Kennedy P.G."/>
        </authorList>
    </citation>
    <scope>NUCLEOTIDE SEQUENCE</scope>
    <source>
        <strain evidence="2">DOB743</strain>
    </source>
</reference>
<dbReference type="OrthoDB" id="2634962at2759"/>
<feature type="domain" description="Heterokaryon incompatibility" evidence="1">
    <location>
        <begin position="77"/>
        <end position="167"/>
    </location>
</feature>
<dbReference type="PANTHER" id="PTHR10622">
    <property type="entry name" value="HET DOMAIN-CONTAINING PROTEIN"/>
    <property type="match status" value="1"/>
</dbReference>
<organism evidence="2 3">
    <name type="scientific">Suillus placidus</name>
    <dbReference type="NCBI Taxonomy" id="48579"/>
    <lineage>
        <taxon>Eukaryota</taxon>
        <taxon>Fungi</taxon>
        <taxon>Dikarya</taxon>
        <taxon>Basidiomycota</taxon>
        <taxon>Agaricomycotina</taxon>
        <taxon>Agaricomycetes</taxon>
        <taxon>Agaricomycetidae</taxon>
        <taxon>Boletales</taxon>
        <taxon>Suillineae</taxon>
        <taxon>Suillaceae</taxon>
        <taxon>Suillus</taxon>
    </lineage>
</organism>
<dbReference type="Proteomes" id="UP000714275">
    <property type="component" value="Unassembled WGS sequence"/>
</dbReference>
<accession>A0A9P7CZT7</accession>
<protein>
    <recommendedName>
        <fullName evidence="1">Heterokaryon incompatibility domain-containing protein</fullName>
    </recommendedName>
</protein>
<evidence type="ECO:0000259" key="1">
    <source>
        <dbReference type="Pfam" id="PF06985"/>
    </source>
</evidence>